<protein>
    <recommendedName>
        <fullName evidence="4">NAD-specific glutamate dehydrogenase</fullName>
    </recommendedName>
</protein>
<dbReference type="Proteomes" id="UP000193925">
    <property type="component" value="Chromosome AFERRI"/>
</dbReference>
<keyword evidence="3" id="KW-1185">Reference proteome</keyword>
<organism evidence="2 3">
    <name type="scientific">Acidithiobacillus ferrivorans</name>
    <dbReference type="NCBI Taxonomy" id="160808"/>
    <lineage>
        <taxon>Bacteria</taxon>
        <taxon>Pseudomonadati</taxon>
        <taxon>Pseudomonadota</taxon>
        <taxon>Acidithiobacillia</taxon>
        <taxon>Acidithiobacillales</taxon>
        <taxon>Acidithiobacillaceae</taxon>
        <taxon>Acidithiobacillus</taxon>
    </lineage>
</organism>
<reference evidence="2 3" key="1">
    <citation type="submission" date="2017-03" db="EMBL/GenBank/DDBJ databases">
        <authorList>
            <person name="Regsiter A."/>
            <person name="William W."/>
        </authorList>
    </citation>
    <scope>NUCLEOTIDE SEQUENCE [LARGE SCALE GENOMIC DNA]</scope>
    <source>
        <strain evidence="2">PRJEB5721</strain>
    </source>
</reference>
<sequence length="1026" mass="108903">MGEQRVQVGHQRELGLAAGFPTQFQRRHEVAELLAIEDHALKNAVYEGLQGGDGGEFLGVLLGLEAGVAVTDGLFRKPRAGLERADVFGDVVALVDELGVTADEADELFAGHLGLARFFGREAGHQLHDVVVVDDGGGEEDELEVELFRRAVGAGFVVGLVLLRAQLLGGVQILTLEAAQGFFGQHLLDAGFVFPSEVGVLVELGFEPLHFLETLDEYCLGGIALQVGDGGGGAIEVLRLQEGRQLVHGGFQFLDDDRGFFHQPDFARLLAGLFSGEQRDGGIDGILLLAEIEDVAVGLGAVEHAVGAREGLDQAVVLEVLVHVERVQKLGIEAGEQHVHDDGDVDLLRSRVVGIRPLLVFDALLHILVVEVELAQAVIGAVAGVVVGEDAFKRLLLRFWLDFVVFLLLREVFGELVDVLFAFGIFRELRRRREDAGDVQRLEVGVGGLFLGLHRLEQRVVFDGVVDGRGSEEGVEAASSGGGVVLGEDGFNHCPLGDGFAGFGWILSFRLEVIDVEAQHIAVFDGVGNGVGVELFLEQVLRGAHRRGGVFDLLLRGVGLEDGRAGEAEKLGAGEERLDGLVVLAKLRAVAFVENEDDALVTQRFELLLVGGLAVFAALFVALAVFIQREAELLDGGDDDLVGVVLGQQAAHEGGGVGVFLHAAFLEAVEFPPRLAVEVFAVHDEHAFVDVVVFLEQGGCFERGERFAAAGGVPDVAVAVIFVDALDHVLHGIDLIGSHHHELLLTGKQHHVAADGLAKLALFQEAFGEGVELGDLAVVLVREFIDGQKALVGIESEVAGVVVGKVIRAVAVADDEQLHEAQQRLGVAVAGVVLVFDDLLHGPARMDAQGLQLDLHTGHAVDEEDDVVAVVAVVGIDAQLVDDLEGVFAPVLEVDEAVVQRRAVVAGEGIDAAQGLGGGENIRSDDLIQQAGELGIGEADAVERFKVLAEIGLQRGAVADVIAIVVFEVLQGADEAVFDGVLADGRMRAISGPTVGVWGVDLFPGAVFRFHAFSGGMFLCILRCRT</sequence>
<accession>A0ABY1MRL8</accession>
<dbReference type="EMBL" id="LT841305">
    <property type="protein sequence ID" value="SMH65925.1"/>
    <property type="molecule type" value="Genomic_DNA"/>
</dbReference>
<proteinExistence type="predicted"/>
<feature type="transmembrane region" description="Helical" evidence="1">
    <location>
        <begin position="399"/>
        <end position="423"/>
    </location>
</feature>
<name>A0ABY1MRL8_9PROT</name>
<keyword evidence="1" id="KW-1133">Transmembrane helix</keyword>
<keyword evidence="1" id="KW-0472">Membrane</keyword>
<gene>
    <name evidence="2" type="ORF">AFERRI_20714</name>
</gene>
<evidence type="ECO:0000313" key="3">
    <source>
        <dbReference type="Proteomes" id="UP000193925"/>
    </source>
</evidence>
<evidence type="ECO:0000256" key="1">
    <source>
        <dbReference type="SAM" id="Phobius"/>
    </source>
</evidence>
<evidence type="ECO:0008006" key="4">
    <source>
        <dbReference type="Google" id="ProtNLM"/>
    </source>
</evidence>
<keyword evidence="1" id="KW-0812">Transmembrane</keyword>
<evidence type="ECO:0000313" key="2">
    <source>
        <dbReference type="EMBL" id="SMH65925.1"/>
    </source>
</evidence>
<feature type="transmembrane region" description="Helical" evidence="1">
    <location>
        <begin position="607"/>
        <end position="627"/>
    </location>
</feature>